<dbReference type="InterPro" id="IPR001223">
    <property type="entry name" value="Glyco_hydro18_cat"/>
</dbReference>
<dbReference type="SUPFAM" id="SSF56112">
    <property type="entry name" value="Protein kinase-like (PK-like)"/>
    <property type="match status" value="1"/>
</dbReference>
<evidence type="ECO:0000313" key="2">
    <source>
        <dbReference type="EMBL" id="MED6193371.1"/>
    </source>
</evidence>
<dbReference type="PANTHER" id="PTHR11177:SF369">
    <property type="entry name" value="CLASS V CHITINASE-LIKE"/>
    <property type="match status" value="1"/>
</dbReference>
<dbReference type="PANTHER" id="PTHR11177">
    <property type="entry name" value="CHITINASE"/>
    <property type="match status" value="1"/>
</dbReference>
<keyword evidence="3" id="KW-1185">Reference proteome</keyword>
<name>A0ABU6X6B6_9FABA</name>
<proteinExistence type="predicted"/>
<gene>
    <name evidence="2" type="ORF">PIB30_018713</name>
</gene>
<sequence length="370" mass="41930">MISNASSRNSFIQSSIRVARIYGFQGLDLAWVPIRSSSDMNYTGILFQEWRAAAEFEARNSSNPELILTASVRFKPAFRFRYYPVKSIQNNLNWVLVWAYNYHKPWCAPNFTAASTPLYDPSSAAAAGPATNDSRRGLMSYKDINDYIRGHGDRGTTILYNDTYVVNYFSIGSTWIGFDDVVAVKNKVSYARKKNLHGYAVWELSYDDNWVLSTAAGLKRAAKDAGDFHGSVPDIQVFSLSEIKLATKRFSVENKLGQGGYGPVYKAYDLWKEGRCMEFVDPLLDDAGSPCKVLRCMQIALLCVQEDANDRPSMLEISFMLRNEANLSVPYKPAFSRERNVREPEPNEFIRRQERECSLNQVTISEVVAR</sequence>
<dbReference type="SUPFAM" id="SSF51445">
    <property type="entry name" value="(Trans)glycosidases"/>
    <property type="match status" value="1"/>
</dbReference>
<comment type="caution">
    <text evidence="2">The sequence shown here is derived from an EMBL/GenBank/DDBJ whole genome shotgun (WGS) entry which is preliminary data.</text>
</comment>
<accession>A0ABU6X6B6</accession>
<feature type="domain" description="GH18" evidence="1">
    <location>
        <begin position="1"/>
        <end position="221"/>
    </location>
</feature>
<evidence type="ECO:0000259" key="1">
    <source>
        <dbReference type="PROSITE" id="PS51910"/>
    </source>
</evidence>
<protein>
    <recommendedName>
        <fullName evidence="1">GH18 domain-containing protein</fullName>
    </recommendedName>
</protein>
<dbReference type="PROSITE" id="PS51910">
    <property type="entry name" value="GH18_2"/>
    <property type="match status" value="1"/>
</dbReference>
<dbReference type="SMART" id="SM00636">
    <property type="entry name" value="Glyco_18"/>
    <property type="match status" value="1"/>
</dbReference>
<dbReference type="InterPro" id="IPR017853">
    <property type="entry name" value="GH"/>
</dbReference>
<dbReference type="Gene3D" id="3.30.200.20">
    <property type="entry name" value="Phosphorylase Kinase, domain 1"/>
    <property type="match status" value="1"/>
</dbReference>
<dbReference type="EMBL" id="JASCZI010211505">
    <property type="protein sequence ID" value="MED6193371.1"/>
    <property type="molecule type" value="Genomic_DNA"/>
</dbReference>
<dbReference type="Pfam" id="PF00704">
    <property type="entry name" value="Glyco_hydro_18"/>
    <property type="match status" value="2"/>
</dbReference>
<organism evidence="2 3">
    <name type="scientific">Stylosanthes scabra</name>
    <dbReference type="NCBI Taxonomy" id="79078"/>
    <lineage>
        <taxon>Eukaryota</taxon>
        <taxon>Viridiplantae</taxon>
        <taxon>Streptophyta</taxon>
        <taxon>Embryophyta</taxon>
        <taxon>Tracheophyta</taxon>
        <taxon>Spermatophyta</taxon>
        <taxon>Magnoliopsida</taxon>
        <taxon>eudicotyledons</taxon>
        <taxon>Gunneridae</taxon>
        <taxon>Pentapetalae</taxon>
        <taxon>rosids</taxon>
        <taxon>fabids</taxon>
        <taxon>Fabales</taxon>
        <taxon>Fabaceae</taxon>
        <taxon>Papilionoideae</taxon>
        <taxon>50 kb inversion clade</taxon>
        <taxon>dalbergioids sensu lato</taxon>
        <taxon>Dalbergieae</taxon>
        <taxon>Pterocarpus clade</taxon>
        <taxon>Stylosanthes</taxon>
    </lineage>
</organism>
<reference evidence="2 3" key="1">
    <citation type="journal article" date="2023" name="Plants (Basel)">
        <title>Bridging the Gap: Combining Genomics and Transcriptomics Approaches to Understand Stylosanthes scabra, an Orphan Legume from the Brazilian Caatinga.</title>
        <authorList>
            <person name="Ferreira-Neto J.R.C."/>
            <person name="da Silva M.D."/>
            <person name="Binneck E."/>
            <person name="de Melo N.F."/>
            <person name="da Silva R.H."/>
            <person name="de Melo A.L.T.M."/>
            <person name="Pandolfi V."/>
            <person name="Bustamante F.O."/>
            <person name="Brasileiro-Vidal A.C."/>
            <person name="Benko-Iseppon A.M."/>
        </authorList>
    </citation>
    <scope>NUCLEOTIDE SEQUENCE [LARGE SCALE GENOMIC DNA]</scope>
    <source>
        <tissue evidence="2">Leaves</tissue>
    </source>
</reference>
<dbReference type="InterPro" id="IPR050314">
    <property type="entry name" value="Glycosyl_Hydrlase_18"/>
</dbReference>
<dbReference type="InterPro" id="IPR011583">
    <property type="entry name" value="Chitinase_II/V-like_cat"/>
</dbReference>
<dbReference type="Gene3D" id="3.20.20.80">
    <property type="entry name" value="Glycosidases"/>
    <property type="match status" value="1"/>
</dbReference>
<evidence type="ECO:0000313" key="3">
    <source>
        <dbReference type="Proteomes" id="UP001341840"/>
    </source>
</evidence>
<dbReference type="Proteomes" id="UP001341840">
    <property type="component" value="Unassembled WGS sequence"/>
</dbReference>
<dbReference type="InterPro" id="IPR011009">
    <property type="entry name" value="Kinase-like_dom_sf"/>
</dbReference>